<evidence type="ECO:0000256" key="2">
    <source>
        <dbReference type="HAMAP-Rule" id="MF_00791"/>
    </source>
</evidence>
<name>A0A371BJQ5_9SPHN</name>
<proteinExistence type="inferred from homology"/>
<dbReference type="NCBIfam" id="NF003967">
    <property type="entry name" value="PRK05461.1"/>
    <property type="match status" value="1"/>
</dbReference>
<evidence type="ECO:0000313" key="4">
    <source>
        <dbReference type="EMBL" id="RDV07818.1"/>
    </source>
</evidence>
<dbReference type="PROSITE" id="PS51087">
    <property type="entry name" value="APAG"/>
    <property type="match status" value="1"/>
</dbReference>
<dbReference type="InterPro" id="IPR023065">
    <property type="entry name" value="Uncharacterised_ApaG"/>
</dbReference>
<dbReference type="HAMAP" id="MF_00791">
    <property type="entry name" value="ApaG"/>
    <property type="match status" value="1"/>
</dbReference>
<dbReference type="PANTHER" id="PTHR47191">
    <property type="entry name" value="OS05G0170800 PROTEIN"/>
    <property type="match status" value="1"/>
</dbReference>
<dbReference type="AlphaFoldDB" id="A0A371BJQ5"/>
<feature type="domain" description="ApaG" evidence="3">
    <location>
        <begin position="9"/>
        <end position="133"/>
    </location>
</feature>
<comment type="caution">
    <text evidence="4">The sequence shown here is derived from an EMBL/GenBank/DDBJ whole genome shotgun (WGS) entry which is preliminary data.</text>
</comment>
<accession>A0A371BJQ5</accession>
<dbReference type="Gene3D" id="2.60.40.1470">
    <property type="entry name" value="ApaG domain"/>
    <property type="match status" value="1"/>
</dbReference>
<evidence type="ECO:0000259" key="3">
    <source>
        <dbReference type="PROSITE" id="PS51087"/>
    </source>
</evidence>
<dbReference type="PANTHER" id="PTHR47191:SF2">
    <property type="entry name" value="OS05G0170800 PROTEIN"/>
    <property type="match status" value="1"/>
</dbReference>
<sequence length="133" mass="14917">MLDALFDEHATTEGVTVRVVTNFLDEQSSPAQNRWFWSYHIRIENHRDDPVQLLTRHWKITDGHGGVNHVDGDGVVGEQPLLKPDGSHDYVSGCPLPTPSGIMEGHYRFIRADGSTFLVEIPRFKLVAPATAR</sequence>
<gene>
    <name evidence="2" type="primary">apaG</name>
    <name evidence="4" type="ORF">DXH95_03385</name>
</gene>
<dbReference type="InterPro" id="IPR007474">
    <property type="entry name" value="ApaG_domain"/>
</dbReference>
<evidence type="ECO:0000313" key="5">
    <source>
        <dbReference type="Proteomes" id="UP000263833"/>
    </source>
</evidence>
<reference evidence="5" key="1">
    <citation type="submission" date="2018-08" db="EMBL/GenBank/DDBJ databases">
        <authorList>
            <person name="Kim S.-J."/>
            <person name="Jung G.-Y."/>
        </authorList>
    </citation>
    <scope>NUCLEOTIDE SEQUENCE [LARGE SCALE GENOMIC DNA]</scope>
    <source>
        <strain evidence="5">GY_G</strain>
    </source>
</reference>
<dbReference type="InterPro" id="IPR036767">
    <property type="entry name" value="ApaG_sf"/>
</dbReference>
<organism evidence="4 5">
    <name type="scientific">Sphingorhabdus pulchriflava</name>
    <dbReference type="NCBI Taxonomy" id="2292257"/>
    <lineage>
        <taxon>Bacteria</taxon>
        <taxon>Pseudomonadati</taxon>
        <taxon>Pseudomonadota</taxon>
        <taxon>Alphaproteobacteria</taxon>
        <taxon>Sphingomonadales</taxon>
        <taxon>Sphingomonadaceae</taxon>
        <taxon>Sphingorhabdus</taxon>
    </lineage>
</organism>
<dbReference type="Pfam" id="PF04379">
    <property type="entry name" value="DUF525"/>
    <property type="match status" value="1"/>
</dbReference>
<keyword evidence="5" id="KW-1185">Reference proteome</keyword>
<dbReference type="InterPro" id="IPR050718">
    <property type="entry name" value="ApaG-like"/>
</dbReference>
<dbReference type="RefSeq" id="WP_115549373.1">
    <property type="nucleotide sequence ID" value="NZ_QRGP01000001.1"/>
</dbReference>
<dbReference type="OrthoDB" id="9795226at2"/>
<dbReference type="SUPFAM" id="SSF110069">
    <property type="entry name" value="ApaG-like"/>
    <property type="match status" value="1"/>
</dbReference>
<protein>
    <recommendedName>
        <fullName evidence="1 2">Protein ApaG</fullName>
    </recommendedName>
</protein>
<evidence type="ECO:0000256" key="1">
    <source>
        <dbReference type="ARBA" id="ARBA00017693"/>
    </source>
</evidence>
<dbReference type="EMBL" id="QRGP01000001">
    <property type="protein sequence ID" value="RDV07818.1"/>
    <property type="molecule type" value="Genomic_DNA"/>
</dbReference>
<dbReference type="Proteomes" id="UP000263833">
    <property type="component" value="Unassembled WGS sequence"/>
</dbReference>